<feature type="region of interest" description="Disordered" evidence="1">
    <location>
        <begin position="187"/>
        <end position="217"/>
    </location>
</feature>
<organism evidence="2 3">
    <name type="scientific">Fonsecaea nubica</name>
    <dbReference type="NCBI Taxonomy" id="856822"/>
    <lineage>
        <taxon>Eukaryota</taxon>
        <taxon>Fungi</taxon>
        <taxon>Dikarya</taxon>
        <taxon>Ascomycota</taxon>
        <taxon>Pezizomycotina</taxon>
        <taxon>Eurotiomycetes</taxon>
        <taxon>Chaetothyriomycetidae</taxon>
        <taxon>Chaetothyriales</taxon>
        <taxon>Herpotrichiellaceae</taxon>
        <taxon>Fonsecaea</taxon>
    </lineage>
</organism>
<evidence type="ECO:0000256" key="1">
    <source>
        <dbReference type="SAM" id="MobiDB-lite"/>
    </source>
</evidence>
<feature type="region of interest" description="Disordered" evidence="1">
    <location>
        <begin position="1"/>
        <end position="33"/>
    </location>
</feature>
<feature type="compositionally biased region" description="Acidic residues" evidence="1">
    <location>
        <begin position="190"/>
        <end position="199"/>
    </location>
</feature>
<sequence length="217" mass="24106">MQLDGSRTQATALSSTGNSDRANKLCSDREPPSKESLGRLLVWLPYRHQGGALNQDDEDDTQTPTLDWAEESTFCKIQRVAFLNPTDVSHNAVTQDHSIILTYTLWRTSYGIGETPMPLPILDITTQSWYGALENPFPKAQSEIEMDLPLSPSAGEGLHGFHTGNDMLAYHMLARLARNVRTRIGPYEEYANDEEETQDAADLGPPPLPAPDRPEKV</sequence>
<reference evidence="2 3" key="1">
    <citation type="submission" date="2016-03" db="EMBL/GenBank/DDBJ databases">
        <title>The draft genome sequence of Fonsecaea nubica causative agent of cutaneous subcutaneous infection in human host.</title>
        <authorList>
            <person name="Costa F."/>
            <person name="Sybren D.H."/>
            <person name="Raittz R.T."/>
            <person name="Weiss V.A."/>
            <person name="Leao A.C."/>
            <person name="Gomes R."/>
            <person name="De Souza E.M."/>
            <person name="Pedrosa F.O."/>
            <person name="Steffens M.B."/>
            <person name="Bombassaro A."/>
            <person name="Tadra-Sfeir M.Z."/>
            <person name="Moreno L.F."/>
            <person name="Najafzadeh M.J."/>
            <person name="Felipe M.S."/>
            <person name="Teixeira M."/>
            <person name="Sun J."/>
            <person name="Xi L."/>
            <person name="Castro M.A."/>
            <person name="Vicente V.A."/>
        </authorList>
    </citation>
    <scope>NUCLEOTIDE SEQUENCE [LARGE SCALE GENOMIC DNA]</scope>
    <source>
        <strain evidence="2 3">CBS 269.64</strain>
    </source>
</reference>
<evidence type="ECO:0000313" key="3">
    <source>
        <dbReference type="Proteomes" id="UP000185904"/>
    </source>
</evidence>
<accession>A0A178BUH8</accession>
<dbReference type="GeneID" id="34594780"/>
<feature type="compositionally biased region" description="Basic and acidic residues" evidence="1">
    <location>
        <begin position="21"/>
        <end position="33"/>
    </location>
</feature>
<protein>
    <submittedName>
        <fullName evidence="2">Uncharacterized protein</fullName>
    </submittedName>
</protein>
<dbReference type="RefSeq" id="XP_022494371.1">
    <property type="nucleotide sequence ID" value="XM_022649648.1"/>
</dbReference>
<dbReference type="OrthoDB" id="27483at2759"/>
<dbReference type="Proteomes" id="UP000185904">
    <property type="component" value="Unassembled WGS sequence"/>
</dbReference>
<dbReference type="EMBL" id="LVCJ01000152">
    <property type="protein sequence ID" value="OAL21280.1"/>
    <property type="molecule type" value="Genomic_DNA"/>
</dbReference>
<evidence type="ECO:0000313" key="2">
    <source>
        <dbReference type="EMBL" id="OAL21280.1"/>
    </source>
</evidence>
<gene>
    <name evidence="2" type="ORF">AYO20_11398</name>
</gene>
<name>A0A178BUH8_9EURO</name>
<comment type="caution">
    <text evidence="2">The sequence shown here is derived from an EMBL/GenBank/DDBJ whole genome shotgun (WGS) entry which is preliminary data.</text>
</comment>
<feature type="compositionally biased region" description="Polar residues" evidence="1">
    <location>
        <begin position="1"/>
        <end position="20"/>
    </location>
</feature>
<keyword evidence="3" id="KW-1185">Reference proteome</keyword>
<proteinExistence type="predicted"/>
<dbReference type="AlphaFoldDB" id="A0A178BUH8"/>